<sequence>MFPCEIHIYILKKLITSGPLKEIRPVDCSIPVDVLSYHSTGFPKYRFSKIH</sequence>
<dbReference type="AlphaFoldDB" id="V5WGJ7"/>
<gene>
    <name evidence="1" type="ORF">L21SP2_1273</name>
</gene>
<organism evidence="1 2">
    <name type="scientific">Salinispira pacifica</name>
    <dbReference type="NCBI Taxonomy" id="1307761"/>
    <lineage>
        <taxon>Bacteria</taxon>
        <taxon>Pseudomonadati</taxon>
        <taxon>Spirochaetota</taxon>
        <taxon>Spirochaetia</taxon>
        <taxon>Spirochaetales</taxon>
        <taxon>Spirochaetaceae</taxon>
        <taxon>Salinispira</taxon>
    </lineage>
</organism>
<reference evidence="1 2" key="1">
    <citation type="journal article" date="2015" name="Stand. Genomic Sci.">
        <title>Complete genome sequence and description of Salinispira pacifica gen. nov., sp. nov., a novel spirochaete isolated form a hypersaline microbial mat.</title>
        <authorList>
            <person name="Ben Hania W."/>
            <person name="Joseph M."/>
            <person name="Schumann P."/>
            <person name="Bunk B."/>
            <person name="Fiebig A."/>
            <person name="Sproer C."/>
            <person name="Klenk H.P."/>
            <person name="Fardeau M.L."/>
            <person name="Spring S."/>
        </authorList>
    </citation>
    <scope>NUCLEOTIDE SEQUENCE [LARGE SCALE GENOMIC DNA]</scope>
    <source>
        <strain evidence="1 2">L21-RPul-D2</strain>
    </source>
</reference>
<evidence type="ECO:0000313" key="2">
    <source>
        <dbReference type="Proteomes" id="UP000018680"/>
    </source>
</evidence>
<dbReference type="Proteomes" id="UP000018680">
    <property type="component" value="Chromosome"/>
</dbReference>
<protein>
    <submittedName>
        <fullName evidence="1">Uncharacterized protein</fullName>
    </submittedName>
</protein>
<dbReference type="KEGG" id="slr:L21SP2_1273"/>
<proteinExistence type="predicted"/>
<dbReference type="STRING" id="1307761.L21SP2_1273"/>
<evidence type="ECO:0000313" key="1">
    <source>
        <dbReference type="EMBL" id="AHC14674.1"/>
    </source>
</evidence>
<name>V5WGJ7_9SPIO</name>
<accession>V5WGJ7</accession>
<dbReference type="EMBL" id="CP006939">
    <property type="protein sequence ID" value="AHC14674.1"/>
    <property type="molecule type" value="Genomic_DNA"/>
</dbReference>
<dbReference type="HOGENOM" id="CLU_3103638_0_0_12"/>
<keyword evidence="2" id="KW-1185">Reference proteome</keyword>